<dbReference type="InterPro" id="IPR027372">
    <property type="entry name" value="Phytase-like_dom"/>
</dbReference>
<reference evidence="3 4" key="1">
    <citation type="submission" date="2019-03" db="EMBL/GenBank/DDBJ databases">
        <title>Jiella endophytica sp. nov., a novel endophytic bacterium isolated from root of Ficus microcarpa Linn. f.</title>
        <authorList>
            <person name="Tuo L."/>
        </authorList>
    </citation>
    <scope>NUCLEOTIDE SEQUENCE [LARGE SCALE GENOMIC DNA]</scope>
    <source>
        <strain evidence="3 4">CBS5Q-3</strain>
    </source>
</reference>
<comment type="caution">
    <text evidence="3">The sequence shown here is derived from an EMBL/GenBank/DDBJ whole genome shotgun (WGS) entry which is preliminary data.</text>
</comment>
<dbReference type="Proteomes" id="UP000298179">
    <property type="component" value="Unassembled WGS sequence"/>
</dbReference>
<protein>
    <recommendedName>
        <fullName evidence="2">Phytase-like domain-containing protein</fullName>
    </recommendedName>
</protein>
<keyword evidence="4" id="KW-1185">Reference proteome</keyword>
<gene>
    <name evidence="3" type="ORF">E3C22_19925</name>
</gene>
<feature type="domain" description="Phytase-like" evidence="2">
    <location>
        <begin position="84"/>
        <end position="337"/>
    </location>
</feature>
<dbReference type="InterPro" id="IPR014567">
    <property type="entry name" value="UCP031900"/>
</dbReference>
<evidence type="ECO:0000259" key="2">
    <source>
        <dbReference type="Pfam" id="PF13449"/>
    </source>
</evidence>
<organism evidence="3 4">
    <name type="scientific">Jiella endophytica</name>
    <dbReference type="NCBI Taxonomy" id="2558362"/>
    <lineage>
        <taxon>Bacteria</taxon>
        <taxon>Pseudomonadati</taxon>
        <taxon>Pseudomonadota</taxon>
        <taxon>Alphaproteobacteria</taxon>
        <taxon>Hyphomicrobiales</taxon>
        <taxon>Aurantimonadaceae</taxon>
        <taxon>Jiella</taxon>
    </lineage>
</organism>
<dbReference type="RefSeq" id="WP_134763608.1">
    <property type="nucleotide sequence ID" value="NZ_SOZD01000006.1"/>
</dbReference>
<dbReference type="Pfam" id="PF13449">
    <property type="entry name" value="Phytase-like"/>
    <property type="match status" value="1"/>
</dbReference>
<dbReference type="PIRSF" id="PIRSF031900">
    <property type="entry name" value="UCP031900"/>
    <property type="match status" value="1"/>
</dbReference>
<dbReference type="AlphaFoldDB" id="A0A4Y8RDM2"/>
<dbReference type="EMBL" id="SOZD01000006">
    <property type="protein sequence ID" value="TFF19927.1"/>
    <property type="molecule type" value="Genomic_DNA"/>
</dbReference>
<feature type="chain" id="PRO_5021291850" description="Phytase-like domain-containing protein" evidence="1">
    <location>
        <begin position="37"/>
        <end position="362"/>
    </location>
</feature>
<dbReference type="OrthoDB" id="9798693at2"/>
<feature type="signal peptide" evidence="1">
    <location>
        <begin position="1"/>
        <end position="36"/>
    </location>
</feature>
<accession>A0A4Y8RDM2</accession>
<evidence type="ECO:0000256" key="1">
    <source>
        <dbReference type="SAM" id="SignalP"/>
    </source>
</evidence>
<sequence length="362" mass="39135">MNPVASGRQKQTGHAAVARRAALAALLLVLGQPAGAASERQRGAAEPITIRAEEITRFRKGSETTRFGELSFLGGLQFSSFDSRLEGISAIRLDASGARFLAVTDKGSWLAGRISRDAAGRPTGFADATIAPLRDRLGRPIYGKALGDAESLAVDGNTAYVGFEQHHRIWAYDIDRLDSGRARNLPMPIPVQELRANKGLETLAIAPEASPVHGALVAVSEHSIDRDGNLFAGIVGERAGEGVFKVRRDAKWEVSDGDFLPDGDMLILERRFEGIFGGLGIRIRRIPAEDIRPGSLADGPVIFEADLADEIDNMEGLDVWQDDEGRTRLTLVSDDNGSIFQRNLLLEFVLEDGADRRTAVGQ</sequence>
<keyword evidence="1" id="KW-0732">Signal</keyword>
<proteinExistence type="predicted"/>
<evidence type="ECO:0000313" key="3">
    <source>
        <dbReference type="EMBL" id="TFF19927.1"/>
    </source>
</evidence>
<name>A0A4Y8RDM2_9HYPH</name>
<evidence type="ECO:0000313" key="4">
    <source>
        <dbReference type="Proteomes" id="UP000298179"/>
    </source>
</evidence>